<evidence type="ECO:0000313" key="2">
    <source>
        <dbReference type="Proteomes" id="UP000637061"/>
    </source>
</evidence>
<dbReference type="RefSeq" id="WP_198745998.1">
    <property type="nucleotide sequence ID" value="NZ_JAEHTE010000001.1"/>
</dbReference>
<accession>A0A8I1EBM3</accession>
<dbReference type="EMBL" id="JAEHTE010000001">
    <property type="protein sequence ID" value="MBI6882377.1"/>
    <property type="molecule type" value="Genomic_DNA"/>
</dbReference>
<sequence length="92" mass="10123">MDVKNFSIGICLNDQEQPVCLLISYDSLQKGGDIAIRADKARVLGGDLYLSAGNEVLVLKEIEPQCEELILQGLPIVVIDPARQREIIIETT</sequence>
<name>A0A8I1EBM3_PSEPU</name>
<comment type="caution">
    <text evidence="1">The sequence shown here is derived from an EMBL/GenBank/DDBJ whole genome shotgun (WGS) entry which is preliminary data.</text>
</comment>
<dbReference type="AlphaFoldDB" id="A0A8I1EBM3"/>
<proteinExistence type="predicted"/>
<evidence type="ECO:0000313" key="1">
    <source>
        <dbReference type="EMBL" id="MBI6882377.1"/>
    </source>
</evidence>
<dbReference type="Proteomes" id="UP000637061">
    <property type="component" value="Unassembled WGS sequence"/>
</dbReference>
<organism evidence="1 2">
    <name type="scientific">Pseudomonas putida</name>
    <name type="common">Arthrobacter siderocapsulatus</name>
    <dbReference type="NCBI Taxonomy" id="303"/>
    <lineage>
        <taxon>Bacteria</taxon>
        <taxon>Pseudomonadati</taxon>
        <taxon>Pseudomonadota</taxon>
        <taxon>Gammaproteobacteria</taxon>
        <taxon>Pseudomonadales</taxon>
        <taxon>Pseudomonadaceae</taxon>
        <taxon>Pseudomonas</taxon>
    </lineage>
</organism>
<reference evidence="1" key="1">
    <citation type="submission" date="2020-12" db="EMBL/GenBank/DDBJ databases">
        <title>Enhanced detection system for hospital associated transmission using whole genome sequencing surveillance.</title>
        <authorList>
            <person name="Harrison L.H."/>
            <person name="Van Tyne D."/>
            <person name="Marsh J.W."/>
            <person name="Griffith M.P."/>
            <person name="Snyder D.J."/>
            <person name="Cooper V.S."/>
            <person name="Mustapha M."/>
        </authorList>
    </citation>
    <scope>NUCLEOTIDE SEQUENCE</scope>
    <source>
        <strain evidence="1">PSB00042</strain>
    </source>
</reference>
<protein>
    <submittedName>
        <fullName evidence="1">Uncharacterized protein</fullName>
    </submittedName>
</protein>
<gene>
    <name evidence="1" type="ORF">JEU22_00335</name>
</gene>